<feature type="region of interest" description="Disordered" evidence="1">
    <location>
        <begin position="75"/>
        <end position="110"/>
    </location>
</feature>
<accession>A0ABW7EU55</accession>
<evidence type="ECO:0000313" key="4">
    <source>
        <dbReference type="Proteomes" id="UP001606300"/>
    </source>
</evidence>
<comment type="caution">
    <text evidence="3">The sequence shown here is derived from an EMBL/GenBank/DDBJ whole genome shotgun (WGS) entry which is preliminary data.</text>
</comment>
<protein>
    <submittedName>
        <fullName evidence="3">Helix-turn-helix domain-containing protein</fullName>
    </submittedName>
</protein>
<proteinExistence type="predicted"/>
<organism evidence="3 4">
    <name type="scientific">Pelomonas dachongensis</name>
    <dbReference type="NCBI Taxonomy" id="3299029"/>
    <lineage>
        <taxon>Bacteria</taxon>
        <taxon>Pseudomonadati</taxon>
        <taxon>Pseudomonadota</taxon>
        <taxon>Betaproteobacteria</taxon>
        <taxon>Burkholderiales</taxon>
        <taxon>Sphaerotilaceae</taxon>
        <taxon>Roseateles</taxon>
    </lineage>
</organism>
<dbReference type="Proteomes" id="UP001606300">
    <property type="component" value="Unassembled WGS sequence"/>
</dbReference>
<dbReference type="RefSeq" id="WP_394473130.1">
    <property type="nucleotide sequence ID" value="NZ_JBIGHY010000015.1"/>
</dbReference>
<dbReference type="InterPro" id="IPR025246">
    <property type="entry name" value="IS30-like_HTH"/>
</dbReference>
<gene>
    <name evidence="3" type="ORF">ACG02S_24260</name>
</gene>
<evidence type="ECO:0000256" key="1">
    <source>
        <dbReference type="SAM" id="MobiDB-lite"/>
    </source>
</evidence>
<dbReference type="PANTHER" id="PTHR10948">
    <property type="entry name" value="TRANSPOSASE"/>
    <property type="match status" value="1"/>
</dbReference>
<reference evidence="3 4" key="1">
    <citation type="submission" date="2024-09" db="EMBL/GenBank/DDBJ databases">
        <title>Novel species of the genus Pelomonas and Roseateles isolated from streams.</title>
        <authorList>
            <person name="Lu H."/>
        </authorList>
    </citation>
    <scope>NUCLEOTIDE SEQUENCE [LARGE SCALE GENOMIC DNA]</scope>
    <source>
        <strain evidence="3 4">DC23W</strain>
    </source>
</reference>
<dbReference type="InterPro" id="IPR051917">
    <property type="entry name" value="Transposase-Integrase"/>
</dbReference>
<name>A0ABW7EU55_9BURK</name>
<dbReference type="PANTHER" id="PTHR10948:SF23">
    <property type="entry name" value="TRANSPOSASE INSI FOR INSERTION SEQUENCE ELEMENT IS30A-RELATED"/>
    <property type="match status" value="1"/>
</dbReference>
<evidence type="ECO:0000259" key="2">
    <source>
        <dbReference type="Pfam" id="PF13936"/>
    </source>
</evidence>
<evidence type="ECO:0000313" key="3">
    <source>
        <dbReference type="EMBL" id="MFG6417013.1"/>
    </source>
</evidence>
<dbReference type="Pfam" id="PF13936">
    <property type="entry name" value="HTH_38"/>
    <property type="match status" value="1"/>
</dbReference>
<keyword evidence="4" id="KW-1185">Reference proteome</keyword>
<sequence length="110" mass="12117">MPRRSYQQLQPEERVTLAGLSLQNKSLRDIAQVLGRSASTLSRELRRKVGPQGYAADGAQAQAAQRRIDQLPWPKLHPLKSSDLQNPFPGNSLWARPRRPAAGHVGLSSG</sequence>
<feature type="domain" description="Transposase IS30-like HTH" evidence="2">
    <location>
        <begin position="5"/>
        <end position="47"/>
    </location>
</feature>
<dbReference type="EMBL" id="JBIGHY010000015">
    <property type="protein sequence ID" value="MFG6417013.1"/>
    <property type="molecule type" value="Genomic_DNA"/>
</dbReference>